<feature type="transmembrane region" description="Helical" evidence="1">
    <location>
        <begin position="143"/>
        <end position="161"/>
    </location>
</feature>
<organism evidence="2 3">
    <name type="scientific">Nitrosopumilus cobalaminigenes</name>
    <dbReference type="NCBI Taxonomy" id="1470066"/>
    <lineage>
        <taxon>Archaea</taxon>
        <taxon>Nitrososphaerota</taxon>
        <taxon>Nitrososphaeria</taxon>
        <taxon>Nitrosopumilales</taxon>
        <taxon>Nitrosopumilaceae</taxon>
        <taxon>Nitrosopumilus</taxon>
    </lineage>
</organism>
<keyword evidence="1" id="KW-0472">Membrane</keyword>
<feature type="transmembrane region" description="Helical" evidence="1">
    <location>
        <begin position="12"/>
        <end position="32"/>
    </location>
</feature>
<evidence type="ECO:0000313" key="3">
    <source>
        <dbReference type="Proteomes" id="UP000509771"/>
    </source>
</evidence>
<feature type="transmembrane region" description="Helical" evidence="1">
    <location>
        <begin position="258"/>
        <end position="275"/>
    </location>
</feature>
<name>A0A7D5M0A7_9ARCH</name>
<dbReference type="GeneID" id="56059036"/>
<feature type="transmembrane region" description="Helical" evidence="1">
    <location>
        <begin position="114"/>
        <end position="131"/>
    </location>
</feature>
<reference evidence="2 3" key="1">
    <citation type="submission" date="2018-02" db="EMBL/GenBank/DDBJ databases">
        <title>Complete genome of Nitrosopumilus cobalaminigenes HCA1.</title>
        <authorList>
            <person name="Qin W."/>
            <person name="Zheng Y."/>
            <person name="Stahl D.A."/>
        </authorList>
    </citation>
    <scope>NUCLEOTIDE SEQUENCE [LARGE SCALE GENOMIC DNA]</scope>
    <source>
        <strain evidence="2 3">HCA1</strain>
    </source>
</reference>
<keyword evidence="1" id="KW-0812">Transmembrane</keyword>
<protein>
    <submittedName>
        <fullName evidence="2">Uncharacterized protein</fullName>
    </submittedName>
</protein>
<sequence>MSETSIKKPSGKINYLFLISLFVGIIIYGYYNSIEPDIDAEIDLFEWLLLAVHVVATTMAFIIAKQFWHTGQKVLQNAYLALAIGMLGNLLGWAGWFSLETMGVENPYPAPNDLGFLVWHAGALIHLRLTTHRFQPKLTIKQLFVLFVIPTFFLVFYIMSYSGEAIFVDEEHGFQFKPDKIYIEFYDECNELCFYTSITFVFLNPLMLSYALVGFSVFRKGILGPAWMLLIIGIGLTIFADIPYYFMELYGGFDRTHWYTMFYFVSPLIITYALYKHRDLIHSE</sequence>
<feature type="transmembrane region" description="Helical" evidence="1">
    <location>
        <begin position="194"/>
        <end position="215"/>
    </location>
</feature>
<gene>
    <name evidence="2" type="ORF">C5F47_03395</name>
</gene>
<accession>A0A7D5M0A7</accession>
<feature type="transmembrane region" description="Helical" evidence="1">
    <location>
        <begin position="76"/>
        <end position="94"/>
    </location>
</feature>
<dbReference type="AlphaFoldDB" id="A0A7D5M0A7"/>
<dbReference type="RefSeq" id="WP_179361511.1">
    <property type="nucleotide sequence ID" value="NZ_CP026993.1"/>
</dbReference>
<dbReference type="KEGG" id="ncl:C5F47_03395"/>
<keyword evidence="3" id="KW-1185">Reference proteome</keyword>
<keyword evidence="1" id="KW-1133">Transmembrane helix</keyword>
<feature type="transmembrane region" description="Helical" evidence="1">
    <location>
        <begin position="44"/>
        <end position="64"/>
    </location>
</feature>
<proteinExistence type="predicted"/>
<dbReference type="Proteomes" id="UP000509771">
    <property type="component" value="Chromosome"/>
</dbReference>
<evidence type="ECO:0000256" key="1">
    <source>
        <dbReference type="SAM" id="Phobius"/>
    </source>
</evidence>
<evidence type="ECO:0000313" key="2">
    <source>
        <dbReference type="EMBL" id="QLH02671.1"/>
    </source>
</evidence>
<feature type="transmembrane region" description="Helical" evidence="1">
    <location>
        <begin position="227"/>
        <end position="246"/>
    </location>
</feature>
<dbReference type="EMBL" id="CP026993">
    <property type="protein sequence ID" value="QLH02671.1"/>
    <property type="molecule type" value="Genomic_DNA"/>
</dbReference>